<evidence type="ECO:0000313" key="9">
    <source>
        <dbReference type="EMBL" id="SDY84408.1"/>
    </source>
</evidence>
<evidence type="ECO:0000256" key="4">
    <source>
        <dbReference type="ARBA" id="ARBA00022692"/>
    </source>
</evidence>
<dbReference type="Pfam" id="PF02308">
    <property type="entry name" value="MgtC"/>
    <property type="match status" value="1"/>
</dbReference>
<feature type="transmembrane region" description="Helical" evidence="7">
    <location>
        <begin position="36"/>
        <end position="57"/>
    </location>
</feature>
<dbReference type="PROSITE" id="PS51671">
    <property type="entry name" value="ACT"/>
    <property type="match status" value="1"/>
</dbReference>
<evidence type="ECO:0000259" key="8">
    <source>
        <dbReference type="PROSITE" id="PS51671"/>
    </source>
</evidence>
<keyword evidence="5 7" id="KW-1133">Transmembrane helix</keyword>
<feature type="transmembrane region" description="Helical" evidence="7">
    <location>
        <begin position="117"/>
        <end position="136"/>
    </location>
</feature>
<dbReference type="InterPro" id="IPR003416">
    <property type="entry name" value="MgtC/SapB/SrpB/YhiD_fam"/>
</dbReference>
<dbReference type="PANTHER" id="PTHR33778">
    <property type="entry name" value="PROTEIN MGTC"/>
    <property type="match status" value="1"/>
</dbReference>
<dbReference type="GO" id="GO:0005886">
    <property type="term" value="C:plasma membrane"/>
    <property type="evidence" value="ECO:0007669"/>
    <property type="project" value="UniProtKB-SubCell"/>
</dbReference>
<evidence type="ECO:0000256" key="7">
    <source>
        <dbReference type="SAM" id="Phobius"/>
    </source>
</evidence>
<proteinExistence type="inferred from homology"/>
<dbReference type="OrthoDB" id="9811198at2"/>
<dbReference type="InterPro" id="IPR002912">
    <property type="entry name" value="ACT_dom"/>
</dbReference>
<feature type="transmembrane region" description="Helical" evidence="7">
    <location>
        <begin position="6"/>
        <end position="24"/>
    </location>
</feature>
<sequence>MLSVQQIAFRLILSVALSGIIGVEREIIKRPAGLRTHILVCVGSTLVMLTSIHIFYTFKPLTTLQPDRLGAQVISGIGFLGAGTIIRQGDTVRGLTTAASLWAVACIGIAIGAGFYIGAVIAVLLVFITLSSFAIIEKGIKNKRNYLNLKITSINKPGQLGKVCRIVGDLGGNIMNIELEHEEDQMEIINLIIMLPNISVKKELIDKLKDEDGVIEVLNRS</sequence>
<dbReference type="Pfam" id="PF13291">
    <property type="entry name" value="ACT_4"/>
    <property type="match status" value="1"/>
</dbReference>
<keyword evidence="4 7" id="KW-0812">Transmembrane</keyword>
<name>A0A1H3N6G2_9FIRM</name>
<dbReference type="AlphaFoldDB" id="A0A1H3N6G2"/>
<keyword evidence="10" id="KW-1185">Reference proteome</keyword>
<dbReference type="RefSeq" id="WP_091728108.1">
    <property type="nucleotide sequence ID" value="NZ_FNQE01000009.1"/>
</dbReference>
<evidence type="ECO:0000313" key="10">
    <source>
        <dbReference type="Proteomes" id="UP000198625"/>
    </source>
</evidence>
<keyword evidence="3" id="KW-1003">Cell membrane</keyword>
<evidence type="ECO:0000256" key="2">
    <source>
        <dbReference type="ARBA" id="ARBA00009298"/>
    </source>
</evidence>
<dbReference type="STRING" id="415015.SAMN05660462_01028"/>
<gene>
    <name evidence="9" type="ORF">SAMN05660462_01028</name>
</gene>
<dbReference type="InterPro" id="IPR049177">
    <property type="entry name" value="MgtC_SapB_SrpB_YhiD_N"/>
</dbReference>
<comment type="similarity">
    <text evidence="2">Belongs to the MgtC/SapB family.</text>
</comment>
<evidence type="ECO:0000256" key="3">
    <source>
        <dbReference type="ARBA" id="ARBA00022475"/>
    </source>
</evidence>
<feature type="transmembrane region" description="Helical" evidence="7">
    <location>
        <begin position="69"/>
        <end position="86"/>
    </location>
</feature>
<feature type="domain" description="ACT" evidence="8">
    <location>
        <begin position="148"/>
        <end position="221"/>
    </location>
</feature>
<dbReference type="SUPFAM" id="SSF55021">
    <property type="entry name" value="ACT-like"/>
    <property type="match status" value="1"/>
</dbReference>
<dbReference type="PRINTS" id="PR01837">
    <property type="entry name" value="MGTCSAPBPROT"/>
</dbReference>
<reference evidence="10" key="1">
    <citation type="submission" date="2016-10" db="EMBL/GenBank/DDBJ databases">
        <authorList>
            <person name="Varghese N."/>
            <person name="Submissions S."/>
        </authorList>
    </citation>
    <scope>NUCLEOTIDE SEQUENCE [LARGE SCALE GENOMIC DNA]</scope>
    <source>
        <strain evidence="10">DSM 21650</strain>
    </source>
</reference>
<evidence type="ECO:0000256" key="6">
    <source>
        <dbReference type="ARBA" id="ARBA00023136"/>
    </source>
</evidence>
<dbReference type="EMBL" id="FNQE01000009">
    <property type="protein sequence ID" value="SDY84408.1"/>
    <property type="molecule type" value="Genomic_DNA"/>
</dbReference>
<keyword evidence="6 7" id="KW-0472">Membrane</keyword>
<protein>
    <submittedName>
        <fullName evidence="9">Putative Mg2+ transporter-C (MgtC) family protein</fullName>
    </submittedName>
</protein>
<dbReference type="Proteomes" id="UP000198625">
    <property type="component" value="Unassembled WGS sequence"/>
</dbReference>
<evidence type="ECO:0000256" key="5">
    <source>
        <dbReference type="ARBA" id="ARBA00022989"/>
    </source>
</evidence>
<evidence type="ECO:0000256" key="1">
    <source>
        <dbReference type="ARBA" id="ARBA00004651"/>
    </source>
</evidence>
<accession>A0A1H3N6G2</accession>
<organism evidence="9 10">
    <name type="scientific">Proteiniborus ethanoligenes</name>
    <dbReference type="NCBI Taxonomy" id="415015"/>
    <lineage>
        <taxon>Bacteria</taxon>
        <taxon>Bacillati</taxon>
        <taxon>Bacillota</taxon>
        <taxon>Clostridia</taxon>
        <taxon>Eubacteriales</taxon>
        <taxon>Proteiniborus</taxon>
    </lineage>
</organism>
<dbReference type="InterPro" id="IPR045865">
    <property type="entry name" value="ACT-like_dom_sf"/>
</dbReference>
<comment type="subcellular location">
    <subcellularLocation>
        <location evidence="1">Cell membrane</location>
        <topology evidence="1">Multi-pass membrane protein</topology>
    </subcellularLocation>
</comment>
<dbReference type="PANTHER" id="PTHR33778:SF1">
    <property type="entry name" value="MAGNESIUM TRANSPORTER YHID-RELATED"/>
    <property type="match status" value="1"/>
</dbReference>
<dbReference type="Gene3D" id="3.30.70.260">
    <property type="match status" value="1"/>
</dbReference>